<gene>
    <name evidence="2" type="ORF">AA0115_g12275</name>
</gene>
<protein>
    <recommendedName>
        <fullName evidence="4">BZIP domain-containing protein</fullName>
    </recommendedName>
</protein>
<dbReference type="AlphaFoldDB" id="A0AB37W190"/>
<proteinExistence type="predicted"/>
<name>A0AB37W190_9PLEO</name>
<feature type="compositionally biased region" description="Basic and acidic residues" evidence="1">
    <location>
        <begin position="1"/>
        <end position="22"/>
    </location>
</feature>
<evidence type="ECO:0008006" key="4">
    <source>
        <dbReference type="Google" id="ProtNLM"/>
    </source>
</evidence>
<sequence length="208" mass="22225">MMIGVKKSENAKKNNARHAFDKKQRKRLLAAANSAADDNAPLLADDDDDEVEPSDTIDNVKSKSQDKEGIPGNAAGSPYSVNQQTFSYSLEYLQALVGPPPTQPQAIPTVVVEGVDPSNDRDGGSNPLLREGGESLYHGRGGIAYLWLSRSTPGGHSVEQEEMGLATSRRLADAYMRDWPAPGAQSAFFHIVLGAHVSIPTGRNGGRG</sequence>
<evidence type="ECO:0000313" key="2">
    <source>
        <dbReference type="EMBL" id="RYN16597.1"/>
    </source>
</evidence>
<dbReference type="Gene3D" id="3.10.20.90">
    <property type="entry name" value="Phosphatidylinositol 3-kinase Catalytic Subunit, Chain A, domain 1"/>
    <property type="match status" value="1"/>
</dbReference>
<feature type="compositionally biased region" description="Basic and acidic residues" evidence="1">
    <location>
        <begin position="58"/>
        <end position="69"/>
    </location>
</feature>
<comment type="caution">
    <text evidence="2">The sequence shown here is derived from an EMBL/GenBank/DDBJ whole genome shotgun (WGS) entry which is preliminary data.</text>
</comment>
<dbReference type="EMBL" id="PDXB01000071">
    <property type="protein sequence ID" value="RYN16597.1"/>
    <property type="molecule type" value="Genomic_DNA"/>
</dbReference>
<evidence type="ECO:0000313" key="3">
    <source>
        <dbReference type="Proteomes" id="UP000292340"/>
    </source>
</evidence>
<feature type="compositionally biased region" description="Acidic residues" evidence="1">
    <location>
        <begin position="44"/>
        <end position="55"/>
    </location>
</feature>
<reference evidence="2" key="1">
    <citation type="submission" date="2017-10" db="EMBL/GenBank/DDBJ databases">
        <authorList>
            <person name="Armitage A.D."/>
            <person name="Barbara D.J."/>
            <person name="Woodhall J.W."/>
            <person name="Sreenivasaprasad S."/>
            <person name="Lane C.R."/>
            <person name="Clarkson J.P."/>
            <person name="Harrison R.J."/>
        </authorList>
    </citation>
    <scope>NUCLEOTIDE SEQUENCE</scope>
    <source>
        <strain evidence="2">FERA 1164</strain>
    </source>
</reference>
<feature type="region of interest" description="Disordered" evidence="1">
    <location>
        <begin position="1"/>
        <end position="78"/>
    </location>
</feature>
<organism evidence="2 3">
    <name type="scientific">Alternaria tenuissima</name>
    <dbReference type="NCBI Taxonomy" id="119927"/>
    <lineage>
        <taxon>Eukaryota</taxon>
        <taxon>Fungi</taxon>
        <taxon>Dikarya</taxon>
        <taxon>Ascomycota</taxon>
        <taxon>Pezizomycotina</taxon>
        <taxon>Dothideomycetes</taxon>
        <taxon>Pleosporomycetidae</taxon>
        <taxon>Pleosporales</taxon>
        <taxon>Pleosporineae</taxon>
        <taxon>Pleosporaceae</taxon>
        <taxon>Alternaria</taxon>
        <taxon>Alternaria sect. Alternaria</taxon>
        <taxon>Alternaria alternata complex</taxon>
    </lineage>
</organism>
<accession>A0AB37W190</accession>
<feature type="compositionally biased region" description="Low complexity" evidence="1">
    <location>
        <begin position="29"/>
        <end position="43"/>
    </location>
</feature>
<reference evidence="2" key="2">
    <citation type="journal article" date="2019" name="bioRxiv">
        <title>Genomics, evolutionary history and diagnostics of the Alternaria alternata species group including apple and Asian pear pathotypes.</title>
        <authorList>
            <person name="Armitage A.D."/>
            <person name="Cockerton H.M."/>
            <person name="Sreenivasaprasad S."/>
            <person name="Woodhall J.W."/>
            <person name="Lane C.R."/>
            <person name="Harrison R.J."/>
            <person name="Clarkson J.P."/>
        </authorList>
    </citation>
    <scope>NUCLEOTIDE SEQUENCE</scope>
    <source>
        <strain evidence="2">FERA 1164</strain>
    </source>
</reference>
<dbReference type="Proteomes" id="UP000292340">
    <property type="component" value="Unassembled WGS sequence"/>
</dbReference>
<evidence type="ECO:0000256" key="1">
    <source>
        <dbReference type="SAM" id="MobiDB-lite"/>
    </source>
</evidence>